<organism evidence="7 8">
    <name type="scientific">Senegalia massiliensis</name>
    <dbReference type="NCBI Taxonomy" id="1720316"/>
    <lineage>
        <taxon>Bacteria</taxon>
        <taxon>Bacillati</taxon>
        <taxon>Bacillota</taxon>
        <taxon>Clostridia</taxon>
        <taxon>Eubacteriales</taxon>
        <taxon>Clostridiaceae</taxon>
        <taxon>Senegalia</taxon>
    </lineage>
</organism>
<evidence type="ECO:0000256" key="3">
    <source>
        <dbReference type="ARBA" id="ARBA00022692"/>
    </source>
</evidence>
<accession>A0A845QXX2</accession>
<dbReference type="PANTHER" id="PTHR47089">
    <property type="entry name" value="ABC TRANSPORTER, PERMEASE PROTEIN"/>
    <property type="match status" value="1"/>
</dbReference>
<dbReference type="RefSeq" id="WP_130805839.1">
    <property type="nucleotide sequence ID" value="NZ_LR130785.1"/>
</dbReference>
<keyword evidence="3 6" id="KW-0812">Transmembrane</keyword>
<dbReference type="CDD" id="cd06580">
    <property type="entry name" value="TM_PBP1_transp_TpRbsC_like"/>
    <property type="match status" value="1"/>
</dbReference>
<evidence type="ECO:0000256" key="1">
    <source>
        <dbReference type="ARBA" id="ARBA00004651"/>
    </source>
</evidence>
<dbReference type="Proteomes" id="UP000467132">
    <property type="component" value="Unassembled WGS sequence"/>
</dbReference>
<comment type="subcellular location">
    <subcellularLocation>
        <location evidence="1">Cell membrane</location>
        <topology evidence="1">Multi-pass membrane protein</topology>
    </subcellularLocation>
</comment>
<feature type="transmembrane region" description="Helical" evidence="6">
    <location>
        <begin position="187"/>
        <end position="206"/>
    </location>
</feature>
<feature type="transmembrane region" description="Helical" evidence="6">
    <location>
        <begin position="105"/>
        <end position="125"/>
    </location>
</feature>
<protein>
    <submittedName>
        <fullName evidence="7">ABC transporter permease</fullName>
    </submittedName>
</protein>
<gene>
    <name evidence="7" type="ORF">D3Z33_09635</name>
</gene>
<comment type="caution">
    <text evidence="7">The sequence shown here is derived from an EMBL/GenBank/DDBJ whole genome shotgun (WGS) entry which is preliminary data.</text>
</comment>
<dbReference type="Pfam" id="PF02653">
    <property type="entry name" value="BPD_transp_2"/>
    <property type="match status" value="1"/>
</dbReference>
<feature type="transmembrane region" description="Helical" evidence="6">
    <location>
        <begin position="7"/>
        <end position="29"/>
    </location>
</feature>
<keyword evidence="5 6" id="KW-0472">Membrane</keyword>
<keyword evidence="4 6" id="KW-1133">Transmembrane helix</keyword>
<dbReference type="InterPro" id="IPR001851">
    <property type="entry name" value="ABC_transp_permease"/>
</dbReference>
<evidence type="ECO:0000256" key="5">
    <source>
        <dbReference type="ARBA" id="ARBA00023136"/>
    </source>
</evidence>
<dbReference type="PANTHER" id="PTHR47089:SF1">
    <property type="entry name" value="GUANOSINE ABC TRANSPORTER PERMEASE PROTEIN NUPP"/>
    <property type="match status" value="1"/>
</dbReference>
<evidence type="ECO:0000256" key="6">
    <source>
        <dbReference type="SAM" id="Phobius"/>
    </source>
</evidence>
<proteinExistence type="predicted"/>
<feature type="transmembrane region" description="Helical" evidence="6">
    <location>
        <begin position="83"/>
        <end position="99"/>
    </location>
</feature>
<feature type="transmembrane region" description="Helical" evidence="6">
    <location>
        <begin position="314"/>
        <end position="332"/>
    </location>
</feature>
<dbReference type="GO" id="GO:0005886">
    <property type="term" value="C:plasma membrane"/>
    <property type="evidence" value="ECO:0007669"/>
    <property type="project" value="UniProtKB-SubCell"/>
</dbReference>
<feature type="transmembrane region" description="Helical" evidence="6">
    <location>
        <begin position="273"/>
        <end position="294"/>
    </location>
</feature>
<dbReference type="EMBL" id="QXXA01000010">
    <property type="protein sequence ID" value="NBI07111.1"/>
    <property type="molecule type" value="Genomic_DNA"/>
</dbReference>
<evidence type="ECO:0000256" key="4">
    <source>
        <dbReference type="ARBA" id="ARBA00022989"/>
    </source>
</evidence>
<feature type="transmembrane region" description="Helical" evidence="6">
    <location>
        <begin position="49"/>
        <end position="71"/>
    </location>
</feature>
<dbReference type="AlphaFoldDB" id="A0A845QXX2"/>
<evidence type="ECO:0000313" key="7">
    <source>
        <dbReference type="EMBL" id="NBI07111.1"/>
    </source>
</evidence>
<evidence type="ECO:0000256" key="2">
    <source>
        <dbReference type="ARBA" id="ARBA00022475"/>
    </source>
</evidence>
<reference evidence="7 8" key="1">
    <citation type="submission" date="2018-08" db="EMBL/GenBank/DDBJ databases">
        <title>Murine metabolic-syndrome-specific gut microbial biobank.</title>
        <authorList>
            <person name="Liu C."/>
        </authorList>
    </citation>
    <scope>NUCLEOTIDE SEQUENCE [LARGE SCALE GENOMIC DNA]</scope>
    <source>
        <strain evidence="7 8">583</strain>
    </source>
</reference>
<evidence type="ECO:0000313" key="8">
    <source>
        <dbReference type="Proteomes" id="UP000467132"/>
    </source>
</evidence>
<sequence>MWSRKSGYYNTIMSIIVALIIGGIAIAIMGHNPFEAYIQLFQGAFVGKFNFGGTIEKFVPLMLAGLAFAVSSKVRVFNVGVEGQLYLGAMGAAWVGFTFTNLPKIIHVPFAMIVAMIVGALWAAIPGILKAYYRVNEVLTTILLNYVAIYLTSYLVNYPFSGGTGVAQSPPIAKTAELSKILKPSRASTGLFIAIAVVIFIYWLFYKTTVGYKLRSVGLNPDFTEYIGTNPKRAMVSGMMISGSIGGLAGAIEVMGIYGLFLDNFSQGIGFDGMLAALIAKSNFVLVPVLSFFIAALKSGALSMERYTGVPKSLIDAIIAVFILFATMEGLFKLRKKLKNKKEAEENVG</sequence>
<name>A0A845QXX2_9CLOT</name>
<keyword evidence="8" id="KW-1185">Reference proteome</keyword>
<dbReference type="OrthoDB" id="45037at2"/>
<keyword evidence="2" id="KW-1003">Cell membrane</keyword>
<dbReference type="GO" id="GO:0022857">
    <property type="term" value="F:transmembrane transporter activity"/>
    <property type="evidence" value="ECO:0007669"/>
    <property type="project" value="InterPro"/>
</dbReference>
<feature type="transmembrane region" description="Helical" evidence="6">
    <location>
        <begin position="239"/>
        <end position="261"/>
    </location>
</feature>